<dbReference type="STRING" id="298654.FraEuI1c_4346"/>
<feature type="transmembrane region" description="Helical" evidence="8">
    <location>
        <begin position="463"/>
        <end position="482"/>
    </location>
</feature>
<evidence type="ECO:0000259" key="9">
    <source>
        <dbReference type="PROSITE" id="PS50850"/>
    </source>
</evidence>
<dbReference type="EMBL" id="CP002299">
    <property type="protein sequence ID" value="ADP82345.1"/>
    <property type="molecule type" value="Genomic_DNA"/>
</dbReference>
<dbReference type="InParanoid" id="E3JD61"/>
<evidence type="ECO:0000256" key="8">
    <source>
        <dbReference type="SAM" id="Phobius"/>
    </source>
</evidence>
<sequence>MTSLDQHELTTRSARSTKVQSTKAQWWILVIIACAQLMVVLDSTIMIIALPSAQKALGFSDTERQWVITGYTLAFGGFLLLGGRISDMLGPRRTLMVGVIGFALASALGGAAPDTVVLIAARGLQGLCGALLAPSVLSLLSATFTNPRERARAFGIYASIAIGGSAFGLILGGLLTQYADWRWCLYVNLPIAALVIFGIVTMIPKSVGRSGVRLDVAGVILGCGGLVALVYGLGEAGADGWGSRGVLVPLAVAVVLLACFVVWQSKGPNPLLPLRVLRDRNRSGAYLTILLAMTAMFGTFVSLTYLFQAVDGYSPLRSGIAFLPLMVLNGLASTQLASRLMPYVPTRLLIVPGLLAAAVGVALLTRLTPESAFLTHVLPTEILLGVGLGIAMVPVISTATSNADPGDVGVISAMSTTSQQIGASIGTALLNTIAASAVTSYLASHRGGDAIHATVHGYATASAWAAGILVLGALTAGLLINVHPGRAHAAQTAAGQGDEPAAQPTRVAPLVPAARGEQATATGPRSEV</sequence>
<dbReference type="eggNOG" id="COG0477">
    <property type="taxonomic scope" value="Bacteria"/>
</dbReference>
<feature type="transmembrane region" description="Helical" evidence="8">
    <location>
        <begin position="319"/>
        <end position="337"/>
    </location>
</feature>
<evidence type="ECO:0000256" key="2">
    <source>
        <dbReference type="ARBA" id="ARBA00022448"/>
    </source>
</evidence>
<dbReference type="RefSeq" id="WP_013425463.1">
    <property type="nucleotide sequence ID" value="NC_014666.1"/>
</dbReference>
<evidence type="ECO:0000313" key="11">
    <source>
        <dbReference type="Proteomes" id="UP000002484"/>
    </source>
</evidence>
<dbReference type="PANTHER" id="PTHR42718:SF46">
    <property type="entry name" value="BLR6921 PROTEIN"/>
    <property type="match status" value="1"/>
</dbReference>
<dbReference type="InterPro" id="IPR036259">
    <property type="entry name" value="MFS_trans_sf"/>
</dbReference>
<feature type="transmembrane region" description="Helical" evidence="8">
    <location>
        <begin position="216"/>
        <end position="234"/>
    </location>
</feature>
<evidence type="ECO:0000256" key="4">
    <source>
        <dbReference type="ARBA" id="ARBA00022692"/>
    </source>
</evidence>
<feature type="transmembrane region" description="Helical" evidence="8">
    <location>
        <begin position="284"/>
        <end position="307"/>
    </location>
</feature>
<keyword evidence="5 8" id="KW-1133">Transmembrane helix</keyword>
<comment type="subcellular location">
    <subcellularLocation>
        <location evidence="1">Cell membrane</location>
        <topology evidence="1">Multi-pass membrane protein</topology>
    </subcellularLocation>
</comment>
<feature type="transmembrane region" description="Helical" evidence="8">
    <location>
        <begin position="26"/>
        <end position="53"/>
    </location>
</feature>
<accession>E3JD61</accession>
<dbReference type="KEGG" id="fri:FraEuI1c_4346"/>
<dbReference type="Proteomes" id="UP000002484">
    <property type="component" value="Chromosome"/>
</dbReference>
<feature type="compositionally biased region" description="Polar residues" evidence="7">
    <location>
        <begin position="519"/>
        <end position="528"/>
    </location>
</feature>
<dbReference type="InterPro" id="IPR020846">
    <property type="entry name" value="MFS_dom"/>
</dbReference>
<feature type="transmembrane region" description="Helical" evidence="8">
    <location>
        <begin position="156"/>
        <end position="179"/>
    </location>
</feature>
<evidence type="ECO:0000256" key="5">
    <source>
        <dbReference type="ARBA" id="ARBA00022989"/>
    </source>
</evidence>
<evidence type="ECO:0000256" key="6">
    <source>
        <dbReference type="ARBA" id="ARBA00023136"/>
    </source>
</evidence>
<keyword evidence="11" id="KW-1185">Reference proteome</keyword>
<evidence type="ECO:0000256" key="3">
    <source>
        <dbReference type="ARBA" id="ARBA00022475"/>
    </source>
</evidence>
<keyword evidence="3" id="KW-1003">Cell membrane</keyword>
<keyword evidence="2" id="KW-0813">Transport</keyword>
<feature type="transmembrane region" description="Helical" evidence="8">
    <location>
        <begin position="421"/>
        <end position="443"/>
    </location>
</feature>
<proteinExistence type="predicted"/>
<dbReference type="CDD" id="cd17321">
    <property type="entry name" value="MFS_MMR_MDR_like"/>
    <property type="match status" value="1"/>
</dbReference>
<dbReference type="PANTHER" id="PTHR42718">
    <property type="entry name" value="MAJOR FACILITATOR SUPERFAMILY MULTIDRUG TRANSPORTER MFSC"/>
    <property type="match status" value="1"/>
</dbReference>
<dbReference type="GO" id="GO:0022857">
    <property type="term" value="F:transmembrane transporter activity"/>
    <property type="evidence" value="ECO:0007669"/>
    <property type="project" value="InterPro"/>
</dbReference>
<evidence type="ECO:0000313" key="10">
    <source>
        <dbReference type="EMBL" id="ADP82345.1"/>
    </source>
</evidence>
<dbReference type="InterPro" id="IPR004638">
    <property type="entry name" value="EmrB-like"/>
</dbReference>
<dbReference type="HOGENOM" id="CLU_000960_28_2_11"/>
<feature type="transmembrane region" description="Helical" evidence="8">
    <location>
        <begin position="185"/>
        <end position="204"/>
    </location>
</feature>
<name>E3JD61_PSEI1</name>
<dbReference type="InterPro" id="IPR011701">
    <property type="entry name" value="MFS"/>
</dbReference>
<feature type="transmembrane region" description="Helical" evidence="8">
    <location>
        <begin position="94"/>
        <end position="112"/>
    </location>
</feature>
<evidence type="ECO:0000256" key="7">
    <source>
        <dbReference type="SAM" id="MobiDB-lite"/>
    </source>
</evidence>
<keyword evidence="4 8" id="KW-0812">Transmembrane</keyword>
<dbReference type="NCBIfam" id="TIGR00711">
    <property type="entry name" value="efflux_EmrB"/>
    <property type="match status" value="1"/>
</dbReference>
<dbReference type="Gene3D" id="1.20.1250.20">
    <property type="entry name" value="MFS general substrate transporter like domains"/>
    <property type="match status" value="1"/>
</dbReference>
<feature type="transmembrane region" description="Helical" evidence="8">
    <location>
        <begin position="349"/>
        <end position="367"/>
    </location>
</feature>
<reference evidence="10 11" key="1">
    <citation type="submission" date="2010-10" db="EMBL/GenBank/DDBJ databases">
        <title>Complete sequence of Frankia sp. EuI1c.</title>
        <authorList>
            <consortium name="US DOE Joint Genome Institute"/>
            <person name="Lucas S."/>
            <person name="Copeland A."/>
            <person name="Lapidus A."/>
            <person name="Cheng J.-F."/>
            <person name="Bruce D."/>
            <person name="Goodwin L."/>
            <person name="Pitluck S."/>
            <person name="Chertkov O."/>
            <person name="Detter J.C."/>
            <person name="Han C."/>
            <person name="Tapia R."/>
            <person name="Land M."/>
            <person name="Hauser L."/>
            <person name="Jeffries C."/>
            <person name="Kyrpides N."/>
            <person name="Ivanova N."/>
            <person name="Mikhailova N."/>
            <person name="Beauchemin N."/>
            <person name="Sen A."/>
            <person name="Sur S.A."/>
            <person name="Gtari M."/>
            <person name="Wall L."/>
            <person name="Tisa L."/>
            <person name="Woyke T."/>
        </authorList>
    </citation>
    <scope>NUCLEOTIDE SEQUENCE [LARGE SCALE GENOMIC DNA]</scope>
    <source>
        <strain evidence="11">DSM 45817 / CECT 9037 / EuI1c</strain>
    </source>
</reference>
<feature type="transmembrane region" description="Helical" evidence="8">
    <location>
        <begin position="124"/>
        <end position="144"/>
    </location>
</feature>
<feature type="transmembrane region" description="Helical" evidence="8">
    <location>
        <begin position="382"/>
        <end position="400"/>
    </location>
</feature>
<dbReference type="PROSITE" id="PS50850">
    <property type="entry name" value="MFS"/>
    <property type="match status" value="1"/>
</dbReference>
<keyword evidence="6 8" id="KW-0472">Membrane</keyword>
<dbReference type="AlphaFoldDB" id="E3JD61"/>
<feature type="domain" description="Major facilitator superfamily (MFS) profile" evidence="9">
    <location>
        <begin position="28"/>
        <end position="484"/>
    </location>
</feature>
<evidence type="ECO:0000256" key="1">
    <source>
        <dbReference type="ARBA" id="ARBA00004651"/>
    </source>
</evidence>
<dbReference type="Gene3D" id="1.20.1720.10">
    <property type="entry name" value="Multidrug resistance protein D"/>
    <property type="match status" value="1"/>
</dbReference>
<dbReference type="GO" id="GO:0005886">
    <property type="term" value="C:plasma membrane"/>
    <property type="evidence" value="ECO:0007669"/>
    <property type="project" value="UniProtKB-SubCell"/>
</dbReference>
<dbReference type="SUPFAM" id="SSF103473">
    <property type="entry name" value="MFS general substrate transporter"/>
    <property type="match status" value="1"/>
</dbReference>
<feature type="transmembrane region" description="Helical" evidence="8">
    <location>
        <begin position="246"/>
        <end position="263"/>
    </location>
</feature>
<protein>
    <submittedName>
        <fullName evidence="10">Drug resistance transporter, EmrB/QacA subfamily</fullName>
    </submittedName>
</protein>
<gene>
    <name evidence="10" type="ordered locus">FraEuI1c_4346</name>
</gene>
<dbReference type="Pfam" id="PF07690">
    <property type="entry name" value="MFS_1"/>
    <property type="match status" value="1"/>
</dbReference>
<organism evidence="10 11">
    <name type="scientific">Pseudofrankia inefficax (strain DSM 45817 / CECT 9037 / DDB 130130 / EuI1c)</name>
    <name type="common">Frankia inefficax</name>
    <dbReference type="NCBI Taxonomy" id="298654"/>
    <lineage>
        <taxon>Bacteria</taxon>
        <taxon>Bacillati</taxon>
        <taxon>Actinomycetota</taxon>
        <taxon>Actinomycetes</taxon>
        <taxon>Frankiales</taxon>
        <taxon>Frankiaceae</taxon>
        <taxon>Pseudofrankia</taxon>
    </lineage>
</organism>
<feature type="transmembrane region" description="Helical" evidence="8">
    <location>
        <begin position="65"/>
        <end position="82"/>
    </location>
</feature>
<feature type="region of interest" description="Disordered" evidence="7">
    <location>
        <begin position="490"/>
        <end position="528"/>
    </location>
</feature>